<dbReference type="Pfam" id="PF04186">
    <property type="entry name" value="FxsA"/>
    <property type="match status" value="1"/>
</dbReference>
<dbReference type="EMBL" id="CP003359">
    <property type="protein sequence ID" value="AGB41280.1"/>
    <property type="molecule type" value="Genomic_DNA"/>
</dbReference>
<dbReference type="OrthoDB" id="9792788at2"/>
<proteinExistence type="predicted"/>
<dbReference type="eggNOG" id="COG3030">
    <property type="taxonomic scope" value="Bacteria"/>
</dbReference>
<keyword evidence="3" id="KW-1185">Reference proteome</keyword>
<dbReference type="NCBIfam" id="NF008528">
    <property type="entry name" value="PRK11463.1-2"/>
    <property type="match status" value="1"/>
</dbReference>
<keyword evidence="1" id="KW-1133">Transmembrane helix</keyword>
<dbReference type="KEGG" id="hhl:Halha_1335"/>
<dbReference type="GO" id="GO:0016020">
    <property type="term" value="C:membrane"/>
    <property type="evidence" value="ECO:0007669"/>
    <property type="project" value="InterPro"/>
</dbReference>
<evidence type="ECO:0000256" key="1">
    <source>
        <dbReference type="SAM" id="Phobius"/>
    </source>
</evidence>
<dbReference type="InterPro" id="IPR007313">
    <property type="entry name" value="FxsA"/>
</dbReference>
<dbReference type="RefSeq" id="WP_015327002.1">
    <property type="nucleotide sequence ID" value="NC_019978.1"/>
</dbReference>
<keyword evidence="1" id="KW-0812">Transmembrane</keyword>
<keyword evidence="1" id="KW-0472">Membrane</keyword>
<dbReference type="Proteomes" id="UP000010880">
    <property type="component" value="Chromosome"/>
</dbReference>
<dbReference type="PANTHER" id="PTHR35335:SF1">
    <property type="entry name" value="UPF0716 PROTEIN FXSA"/>
    <property type="match status" value="1"/>
</dbReference>
<evidence type="ECO:0000313" key="3">
    <source>
        <dbReference type="Proteomes" id="UP000010880"/>
    </source>
</evidence>
<protein>
    <submittedName>
        <fullName evidence="2">Protein affecting phage T7 exclusion by the F plasmid</fullName>
    </submittedName>
</protein>
<name>L0K9U2_HALHC</name>
<gene>
    <name evidence="2" type="ordered locus">Halha_1335</name>
</gene>
<reference evidence="3" key="1">
    <citation type="submission" date="2012-02" db="EMBL/GenBank/DDBJ databases">
        <title>The complete genome of Halobacteroides halobius DSM 5150.</title>
        <authorList>
            <person name="Lucas S."/>
            <person name="Copeland A."/>
            <person name="Lapidus A."/>
            <person name="Glavina del Rio T."/>
            <person name="Dalin E."/>
            <person name="Tice H."/>
            <person name="Bruce D."/>
            <person name="Goodwin L."/>
            <person name="Pitluck S."/>
            <person name="Peters L."/>
            <person name="Mikhailova N."/>
            <person name="Gu W."/>
            <person name="Kyrpides N."/>
            <person name="Mavromatis K."/>
            <person name="Ivanova N."/>
            <person name="Brettin T."/>
            <person name="Detter J.C."/>
            <person name="Han C."/>
            <person name="Larimer F."/>
            <person name="Land M."/>
            <person name="Hauser L."/>
            <person name="Markowitz V."/>
            <person name="Cheng J.-F."/>
            <person name="Hugenholtz P."/>
            <person name="Woyke T."/>
            <person name="Wu D."/>
            <person name="Tindall B."/>
            <person name="Pomrenke H."/>
            <person name="Brambilla E."/>
            <person name="Klenk H.-P."/>
            <person name="Eisen J.A."/>
        </authorList>
    </citation>
    <scope>NUCLEOTIDE SEQUENCE [LARGE SCALE GENOMIC DNA]</scope>
    <source>
        <strain evidence="3">ATCC 35273 / DSM 5150 / MD-1</strain>
    </source>
</reference>
<sequence>MLKLVILFTIIPLVELFLLIQISIHLSSWLAIGLVGITGMLGAGLAKKQGTAVIKKINYSLSQGRMPADSVVDGLLILIGGVLLITPGLLTDISGFACILPFTRPYIKKITKGRLKKLIATGRIQFFSKDSDESQTIDIVEDNDED</sequence>
<dbReference type="HOGENOM" id="CLU_085083_5_0_9"/>
<feature type="transmembrane region" description="Helical" evidence="1">
    <location>
        <begin position="26"/>
        <end position="46"/>
    </location>
</feature>
<organism evidence="2 3">
    <name type="scientific">Halobacteroides halobius (strain ATCC 35273 / DSM 5150 / MD-1)</name>
    <dbReference type="NCBI Taxonomy" id="748449"/>
    <lineage>
        <taxon>Bacteria</taxon>
        <taxon>Bacillati</taxon>
        <taxon>Bacillota</taxon>
        <taxon>Clostridia</taxon>
        <taxon>Halanaerobiales</taxon>
        <taxon>Halobacteroidaceae</taxon>
        <taxon>Halobacteroides</taxon>
    </lineage>
</organism>
<dbReference type="STRING" id="748449.Halha_1335"/>
<evidence type="ECO:0000313" key="2">
    <source>
        <dbReference type="EMBL" id="AGB41280.1"/>
    </source>
</evidence>
<dbReference type="PANTHER" id="PTHR35335">
    <property type="entry name" value="UPF0716 PROTEIN FXSA"/>
    <property type="match status" value="1"/>
</dbReference>
<accession>L0K9U2</accession>
<dbReference type="AlphaFoldDB" id="L0K9U2"/>